<feature type="domain" description="Homoserine dehydrogenase catalytic" evidence="6">
    <location>
        <begin position="169"/>
        <end position="340"/>
    </location>
</feature>
<dbReference type="EMBL" id="JAFBDZ010000003">
    <property type="protein sequence ID" value="MBM7586976.1"/>
    <property type="molecule type" value="Genomic_DNA"/>
</dbReference>
<dbReference type="SUPFAM" id="SSF51735">
    <property type="entry name" value="NAD(P)-binding Rossmann-fold domains"/>
    <property type="match status" value="1"/>
</dbReference>
<evidence type="ECO:0000256" key="2">
    <source>
        <dbReference type="ARBA" id="ARBA00013213"/>
    </source>
</evidence>
<name>A0ABS2NHE0_9BACI</name>
<dbReference type="InterPro" id="IPR022697">
    <property type="entry name" value="HDH_short"/>
</dbReference>
<dbReference type="InterPro" id="IPR036291">
    <property type="entry name" value="NAD(P)-bd_dom_sf"/>
</dbReference>
<keyword evidence="4" id="KW-0486">Methionine biosynthesis</keyword>
<proteinExistence type="inferred from homology"/>
<protein>
    <recommendedName>
        <fullName evidence="2 4">Homoserine dehydrogenase</fullName>
        <ecNumber evidence="2 4">1.1.1.3</ecNumber>
    </recommendedName>
</protein>
<dbReference type="NCBIfam" id="NF004976">
    <property type="entry name" value="PRK06349.1"/>
    <property type="match status" value="1"/>
</dbReference>
<dbReference type="PANTHER" id="PTHR43331:SF1">
    <property type="entry name" value="HOMOSERINE DEHYDROGENASE"/>
    <property type="match status" value="1"/>
</dbReference>
<comment type="catalytic activity">
    <reaction evidence="4">
        <text>L-homoserine + NADP(+) = L-aspartate 4-semialdehyde + NADPH + H(+)</text>
        <dbReference type="Rhea" id="RHEA:15761"/>
        <dbReference type="ChEBI" id="CHEBI:15378"/>
        <dbReference type="ChEBI" id="CHEBI:57476"/>
        <dbReference type="ChEBI" id="CHEBI:57783"/>
        <dbReference type="ChEBI" id="CHEBI:58349"/>
        <dbReference type="ChEBI" id="CHEBI:537519"/>
        <dbReference type="EC" id="1.1.1.3"/>
    </reaction>
</comment>
<evidence type="ECO:0000256" key="1">
    <source>
        <dbReference type="ARBA" id="ARBA00006753"/>
    </source>
</evidence>
<keyword evidence="4" id="KW-0791">Threonine biosynthesis</keyword>
<dbReference type="SUPFAM" id="SSF55347">
    <property type="entry name" value="Glyceraldehyde-3-phosphate dehydrogenase-like, C-terminal domain"/>
    <property type="match status" value="1"/>
</dbReference>
<comment type="pathway">
    <text evidence="4">Amino-acid biosynthesis; L-threonine biosynthesis; L-threonine from L-aspartate: step 3/5.</text>
</comment>
<dbReference type="PIRSF" id="PIRSF036497">
    <property type="entry name" value="HDH_short"/>
    <property type="match status" value="1"/>
</dbReference>
<keyword evidence="3 4" id="KW-0560">Oxidoreductase</keyword>
<dbReference type="Gene3D" id="3.40.50.720">
    <property type="entry name" value="NAD(P)-binding Rossmann-like Domain"/>
    <property type="match status" value="1"/>
</dbReference>
<comment type="similarity">
    <text evidence="1 5">Belongs to the homoserine dehydrogenase family.</text>
</comment>
<dbReference type="Pfam" id="PF00742">
    <property type="entry name" value="Homoserine_dh"/>
    <property type="match status" value="1"/>
</dbReference>
<comment type="pathway">
    <text evidence="4">Amino-acid biosynthesis; L-methionine biosynthesis via de novo pathway; L-homoserine from L-aspartate: step 3/3.</text>
</comment>
<dbReference type="InterPro" id="IPR001342">
    <property type="entry name" value="HDH_cat"/>
</dbReference>
<dbReference type="Gene3D" id="3.30.360.10">
    <property type="entry name" value="Dihydrodipicolinate Reductase, domain 2"/>
    <property type="match status" value="1"/>
</dbReference>
<dbReference type="RefSeq" id="WP_205174134.1">
    <property type="nucleotide sequence ID" value="NZ_JAFBDZ010000003.1"/>
</dbReference>
<dbReference type="InterPro" id="IPR019811">
    <property type="entry name" value="HDH_CS"/>
</dbReference>
<dbReference type="NCBIfam" id="NF004912">
    <property type="entry name" value="PRK06270.1"/>
    <property type="match status" value="1"/>
</dbReference>
<reference evidence="7 8" key="1">
    <citation type="submission" date="2021-01" db="EMBL/GenBank/DDBJ databases">
        <title>Genomic Encyclopedia of Type Strains, Phase IV (KMG-IV): sequencing the most valuable type-strain genomes for metagenomic binning, comparative biology and taxonomic classification.</title>
        <authorList>
            <person name="Goeker M."/>
        </authorList>
    </citation>
    <scope>NUCLEOTIDE SEQUENCE [LARGE SCALE GENOMIC DNA]</scope>
    <source>
        <strain evidence="7 8">DSM 24834</strain>
    </source>
</reference>
<organism evidence="7 8">
    <name type="scientific">Rossellomorea pakistanensis</name>
    <dbReference type="NCBI Taxonomy" id="992288"/>
    <lineage>
        <taxon>Bacteria</taxon>
        <taxon>Bacillati</taxon>
        <taxon>Bacillota</taxon>
        <taxon>Bacilli</taxon>
        <taxon>Bacillales</taxon>
        <taxon>Bacillaceae</taxon>
        <taxon>Rossellomorea</taxon>
    </lineage>
</organism>
<comment type="caution">
    <text evidence="7">The sequence shown here is derived from an EMBL/GenBank/DDBJ whole genome shotgun (WGS) entry which is preliminary data.</text>
</comment>
<keyword evidence="4" id="KW-0028">Amino-acid biosynthesis</keyword>
<evidence type="ECO:0000256" key="5">
    <source>
        <dbReference type="RuleBase" id="RU004171"/>
    </source>
</evidence>
<dbReference type="PANTHER" id="PTHR43331">
    <property type="entry name" value="HOMOSERINE DEHYDROGENASE"/>
    <property type="match status" value="1"/>
</dbReference>
<keyword evidence="4" id="KW-0521">NADP</keyword>
<evidence type="ECO:0000313" key="7">
    <source>
        <dbReference type="EMBL" id="MBM7586976.1"/>
    </source>
</evidence>
<evidence type="ECO:0000313" key="8">
    <source>
        <dbReference type="Proteomes" id="UP001646157"/>
    </source>
</evidence>
<evidence type="ECO:0000259" key="6">
    <source>
        <dbReference type="Pfam" id="PF00742"/>
    </source>
</evidence>
<evidence type="ECO:0000256" key="4">
    <source>
        <dbReference type="RuleBase" id="RU000579"/>
    </source>
</evidence>
<dbReference type="Proteomes" id="UP001646157">
    <property type="component" value="Unassembled WGS sequence"/>
</dbReference>
<evidence type="ECO:0000256" key="3">
    <source>
        <dbReference type="ARBA" id="ARBA00023002"/>
    </source>
</evidence>
<dbReference type="PROSITE" id="PS01042">
    <property type="entry name" value="HOMOSER_DHGENASE"/>
    <property type="match status" value="1"/>
</dbReference>
<sequence>MAHKLAFIGFGVVGQGLAEILRNKKVALKHEEGFEGEIVAISDLMKGSIYHPNGLDITTALQVLKETGNLENYPNSPGLITGWDSLKTIRETNADTIIEVSYTDVNTGQPAIDHCKAAFESGKNVVMTNKGPVALAYKELSEIANKHGVYWGFEGTVMSGTPALRMPIVTLAGNDITEIRGILNGTTNYILTQMEAEGVSYESALKEAQELGFAEADPTSDVEGFDARYKIVILANYVLKVPLAVDEVSCEGITGITLKDIEEAKAEGMRWKLLAKVRKENGNVIASIAPEKIKVTDLLASINGATNAITYECDLLGTVTLSGAGAGKVETGFSLLIDLINIDRERQFAKI</sequence>
<dbReference type="GO" id="GO:0004412">
    <property type="term" value="F:homoserine dehydrogenase activity"/>
    <property type="evidence" value="ECO:0007669"/>
    <property type="project" value="UniProtKB-EC"/>
</dbReference>
<gene>
    <name evidence="7" type="ORF">JOC86_003528</name>
</gene>
<keyword evidence="8" id="KW-1185">Reference proteome</keyword>
<accession>A0ABS2NHE0</accession>
<dbReference type="EC" id="1.1.1.3" evidence="2 4"/>